<dbReference type="EMBL" id="MK265940">
    <property type="protein sequence ID" value="AZL94631.1"/>
    <property type="molecule type" value="mRNA"/>
</dbReference>
<feature type="active site" description="Nucleophile" evidence="5">
    <location>
        <position position="16"/>
    </location>
</feature>
<keyword evidence="2 4" id="KW-0808">Transferase</keyword>
<evidence type="ECO:0000313" key="7">
    <source>
        <dbReference type="EMBL" id="AZL94628.1"/>
    </source>
</evidence>
<dbReference type="InterPro" id="IPR014440">
    <property type="entry name" value="HCCAis_GSTk"/>
</dbReference>
<name>A0A3Q8UC11_9APIC</name>
<evidence type="ECO:0000256" key="5">
    <source>
        <dbReference type="PIRSR" id="PIRSR006386-1"/>
    </source>
</evidence>
<protein>
    <recommendedName>
        <fullName evidence="4">Glutathione S-transferase kappa</fullName>
        <ecNumber evidence="4">2.5.1.18</ecNumber>
    </recommendedName>
</protein>
<dbReference type="Gene3D" id="3.40.30.10">
    <property type="entry name" value="Glutaredoxin"/>
    <property type="match status" value="1"/>
</dbReference>
<comment type="similarity">
    <text evidence="1 4">Belongs to the GST superfamily. Kappa family.</text>
</comment>
<dbReference type="GO" id="GO:0006749">
    <property type="term" value="P:glutathione metabolic process"/>
    <property type="evidence" value="ECO:0007669"/>
    <property type="project" value="TreeGrafter"/>
</dbReference>
<dbReference type="InterPro" id="IPR051924">
    <property type="entry name" value="GST_Kappa/NadH"/>
</dbReference>
<dbReference type="InterPro" id="IPR001853">
    <property type="entry name" value="DSBA-like_thioredoxin_dom"/>
</dbReference>
<accession>A0A3Q8UC11</accession>
<dbReference type="GO" id="GO:0005777">
    <property type="term" value="C:peroxisome"/>
    <property type="evidence" value="ECO:0007669"/>
    <property type="project" value="TreeGrafter"/>
</dbReference>
<evidence type="ECO:0000256" key="3">
    <source>
        <dbReference type="ARBA" id="ARBA00047960"/>
    </source>
</evidence>
<dbReference type="FunFam" id="3.40.30.10:FF:000096">
    <property type="entry name" value="Glutathione S-transferase kappa"/>
    <property type="match status" value="1"/>
</dbReference>
<evidence type="ECO:0000259" key="6">
    <source>
        <dbReference type="Pfam" id="PF01323"/>
    </source>
</evidence>
<sequence length="245" mass="27467">MTNKKILIKAFYDIGSPYSYVALTILKRYVSSVWAETVEVSLQPVLIGGIFKATGNKPPISLPARSIYMKNDFVRMAKWAGLNLKVPSAFPIISLNAMRLLTLVKNTKPEFLWSASMALFKSYWQDSANIADNQVLANSLQDYAGFTATQANELVELSQNSQNKQNLMKDTDEAINIGLFGCPTFLVKRSDVPKQMYESLSDPSYAKDYEIFFGADRIPVMAFFLELPYFGSLAEKELNPNLAKI</sequence>
<evidence type="ECO:0000256" key="4">
    <source>
        <dbReference type="PIRNR" id="PIRNR006386"/>
    </source>
</evidence>
<evidence type="ECO:0000313" key="8">
    <source>
        <dbReference type="EMBL" id="AZL94631.1"/>
    </source>
</evidence>
<organism evidence="7">
    <name type="scientific">Nephromyces sp. MMRI</name>
    <dbReference type="NCBI Taxonomy" id="2496275"/>
    <lineage>
        <taxon>Eukaryota</taxon>
        <taxon>Sar</taxon>
        <taxon>Alveolata</taxon>
        <taxon>Apicomplexa</taxon>
        <taxon>Aconoidasida</taxon>
        <taxon>Nephromycida</taxon>
        <taxon>Nephromyces</taxon>
    </lineage>
</organism>
<feature type="domain" description="DSBA-like thioredoxin" evidence="6">
    <location>
        <begin position="8"/>
        <end position="221"/>
    </location>
</feature>
<dbReference type="GO" id="GO:0005739">
    <property type="term" value="C:mitochondrion"/>
    <property type="evidence" value="ECO:0007669"/>
    <property type="project" value="TreeGrafter"/>
</dbReference>
<dbReference type="GO" id="GO:0004602">
    <property type="term" value="F:glutathione peroxidase activity"/>
    <property type="evidence" value="ECO:0007669"/>
    <property type="project" value="TreeGrafter"/>
</dbReference>
<dbReference type="EC" id="2.5.1.18" evidence="4"/>
<dbReference type="PIRSF" id="PIRSF006386">
    <property type="entry name" value="HCCAis_GSTk"/>
    <property type="match status" value="1"/>
</dbReference>
<dbReference type="PANTHER" id="PTHR42943">
    <property type="entry name" value="GLUTATHIONE S-TRANSFERASE KAPPA"/>
    <property type="match status" value="1"/>
</dbReference>
<dbReference type="InterPro" id="IPR036249">
    <property type="entry name" value="Thioredoxin-like_sf"/>
</dbReference>
<evidence type="ECO:0000256" key="2">
    <source>
        <dbReference type="ARBA" id="ARBA00022679"/>
    </source>
</evidence>
<dbReference type="Pfam" id="PF01323">
    <property type="entry name" value="DSBA"/>
    <property type="match status" value="1"/>
</dbReference>
<dbReference type="EMBL" id="MK265895">
    <property type="protein sequence ID" value="AZL94628.1"/>
    <property type="molecule type" value="mRNA"/>
</dbReference>
<dbReference type="PANTHER" id="PTHR42943:SF2">
    <property type="entry name" value="GLUTATHIONE S-TRANSFERASE KAPPA 1"/>
    <property type="match status" value="1"/>
</dbReference>
<evidence type="ECO:0000256" key="1">
    <source>
        <dbReference type="ARBA" id="ARBA00006494"/>
    </source>
</evidence>
<comment type="catalytic activity">
    <reaction evidence="3 4">
        <text>RX + glutathione = an S-substituted glutathione + a halide anion + H(+)</text>
        <dbReference type="Rhea" id="RHEA:16437"/>
        <dbReference type="ChEBI" id="CHEBI:15378"/>
        <dbReference type="ChEBI" id="CHEBI:16042"/>
        <dbReference type="ChEBI" id="CHEBI:17792"/>
        <dbReference type="ChEBI" id="CHEBI:57925"/>
        <dbReference type="ChEBI" id="CHEBI:90779"/>
        <dbReference type="EC" id="2.5.1.18"/>
    </reaction>
</comment>
<proteinExistence type="evidence at transcript level"/>
<dbReference type="AlphaFoldDB" id="A0A3Q8UC11"/>
<dbReference type="GO" id="GO:0004364">
    <property type="term" value="F:glutathione transferase activity"/>
    <property type="evidence" value="ECO:0007669"/>
    <property type="project" value="UniProtKB-UniRule"/>
</dbReference>
<reference evidence="7" key="1">
    <citation type="journal article" date="2018" name="Genome Biol. Evol.">
        <title>Nephromyces encodes a urate metabolism pathway and predicted peroxisomes, demonstrating these are not ancient losses of apicomplexans.</title>
        <authorList>
            <person name="Paight C."/>
            <person name="Slamovits C.H."/>
            <person name="Saffo M.B."/>
            <person name="Lane C.E."/>
        </authorList>
    </citation>
    <scope>NUCLEOTIDE SEQUENCE</scope>
    <source>
        <strain evidence="7">Neph126</strain>
        <strain evidence="8">Neph171</strain>
    </source>
</reference>
<dbReference type="SUPFAM" id="SSF52833">
    <property type="entry name" value="Thioredoxin-like"/>
    <property type="match status" value="1"/>
</dbReference>